<dbReference type="Gene3D" id="1.10.357.10">
    <property type="entry name" value="Tetracycline Repressor, domain 2"/>
    <property type="match status" value="1"/>
</dbReference>
<dbReference type="EMBL" id="QKRA01000001">
    <property type="protein sequence ID" value="RDL45926.1"/>
    <property type="molecule type" value="Genomic_DNA"/>
</dbReference>
<protein>
    <recommendedName>
        <fullName evidence="3">HTH tetR-type domain-containing protein</fullName>
    </recommendedName>
</protein>
<dbReference type="Pfam" id="PF00440">
    <property type="entry name" value="TetR_N"/>
    <property type="match status" value="1"/>
</dbReference>
<evidence type="ECO:0000259" key="3">
    <source>
        <dbReference type="PROSITE" id="PS50977"/>
    </source>
</evidence>
<proteinExistence type="predicted"/>
<dbReference type="InterPro" id="IPR050624">
    <property type="entry name" value="HTH-type_Tx_Regulator"/>
</dbReference>
<dbReference type="AlphaFoldDB" id="A0A370UDQ8"/>
<name>A0A370UDQ8_9GAMM</name>
<accession>A0A370UDQ8</accession>
<dbReference type="Proteomes" id="UP000254326">
    <property type="component" value="Unassembled WGS sequence"/>
</dbReference>
<dbReference type="OrthoDB" id="9809772at2"/>
<evidence type="ECO:0000313" key="4">
    <source>
        <dbReference type="EMBL" id="RDL45926.1"/>
    </source>
</evidence>
<gene>
    <name evidence="4" type="ORF">DN730_02430</name>
</gene>
<dbReference type="RefSeq" id="WP_115466513.1">
    <property type="nucleotide sequence ID" value="NZ_QKRA01000001.1"/>
</dbReference>
<organism evidence="4 5">
    <name type="scientific">Marinomonas piezotolerans</name>
    <dbReference type="NCBI Taxonomy" id="2213058"/>
    <lineage>
        <taxon>Bacteria</taxon>
        <taxon>Pseudomonadati</taxon>
        <taxon>Pseudomonadota</taxon>
        <taxon>Gammaproteobacteria</taxon>
        <taxon>Oceanospirillales</taxon>
        <taxon>Oceanospirillaceae</taxon>
        <taxon>Marinomonas</taxon>
    </lineage>
</organism>
<comment type="caution">
    <text evidence="4">The sequence shown here is derived from an EMBL/GenBank/DDBJ whole genome shotgun (WGS) entry which is preliminary data.</text>
</comment>
<dbReference type="InterPro" id="IPR009057">
    <property type="entry name" value="Homeodomain-like_sf"/>
</dbReference>
<sequence length="222" mass="24921">MTLPKKRQLTHDRLRTSVQRLLLETDWTDITVQHVSSQAGVSIGTFYNYYDSKDDALRDVRTCLTELVKKDILLVLNTQAEVESRISILIKYFINILNSQSTWANYFYRAESFADRLDGGLVSLLEPLILESALFQKSHFKDAKIAAQFVENGIYPLLKNYHDKNQVVPESESVQIVILALSAMGLIGSSLDSAAKVVCPMTPLASLPQSIYELENTKAGYA</sequence>
<dbReference type="PANTHER" id="PTHR43479">
    <property type="entry name" value="ACREF/ENVCD OPERON REPRESSOR-RELATED"/>
    <property type="match status" value="1"/>
</dbReference>
<feature type="domain" description="HTH tetR-type" evidence="3">
    <location>
        <begin position="8"/>
        <end position="68"/>
    </location>
</feature>
<feature type="DNA-binding region" description="H-T-H motif" evidence="2">
    <location>
        <begin position="31"/>
        <end position="50"/>
    </location>
</feature>
<reference evidence="4 5" key="1">
    <citation type="submission" date="2018-06" db="EMBL/GenBank/DDBJ databases">
        <title>Marinomonas sp. YLB-05 draft genome sequence.</title>
        <authorList>
            <person name="Yu L."/>
            <person name="Tang X."/>
        </authorList>
    </citation>
    <scope>NUCLEOTIDE SEQUENCE [LARGE SCALE GENOMIC DNA]</scope>
    <source>
        <strain evidence="4 5">YLB-05</strain>
    </source>
</reference>
<dbReference type="InterPro" id="IPR001647">
    <property type="entry name" value="HTH_TetR"/>
</dbReference>
<dbReference type="GO" id="GO:0003677">
    <property type="term" value="F:DNA binding"/>
    <property type="evidence" value="ECO:0007669"/>
    <property type="project" value="UniProtKB-UniRule"/>
</dbReference>
<evidence type="ECO:0000256" key="1">
    <source>
        <dbReference type="ARBA" id="ARBA00023125"/>
    </source>
</evidence>
<dbReference type="PANTHER" id="PTHR43479:SF11">
    <property type="entry name" value="ACREF_ENVCD OPERON REPRESSOR-RELATED"/>
    <property type="match status" value="1"/>
</dbReference>
<evidence type="ECO:0000256" key="2">
    <source>
        <dbReference type="PROSITE-ProRule" id="PRU00335"/>
    </source>
</evidence>
<keyword evidence="1 2" id="KW-0238">DNA-binding</keyword>
<dbReference type="PROSITE" id="PS50977">
    <property type="entry name" value="HTH_TETR_2"/>
    <property type="match status" value="1"/>
</dbReference>
<evidence type="ECO:0000313" key="5">
    <source>
        <dbReference type="Proteomes" id="UP000254326"/>
    </source>
</evidence>
<keyword evidence="5" id="KW-1185">Reference proteome</keyword>
<dbReference type="SUPFAM" id="SSF46689">
    <property type="entry name" value="Homeodomain-like"/>
    <property type="match status" value="1"/>
</dbReference>